<evidence type="ECO:0000256" key="2">
    <source>
        <dbReference type="SAM" id="SignalP"/>
    </source>
</evidence>
<keyword evidence="4" id="KW-1185">Reference proteome</keyword>
<organism evidence="3 4">
    <name type="scientific">Caulochytrium protostelioides</name>
    <dbReference type="NCBI Taxonomy" id="1555241"/>
    <lineage>
        <taxon>Eukaryota</taxon>
        <taxon>Fungi</taxon>
        <taxon>Fungi incertae sedis</taxon>
        <taxon>Chytridiomycota</taxon>
        <taxon>Chytridiomycota incertae sedis</taxon>
        <taxon>Chytridiomycetes</taxon>
        <taxon>Caulochytriales</taxon>
        <taxon>Caulochytriaceae</taxon>
        <taxon>Caulochytrium</taxon>
    </lineage>
</organism>
<protein>
    <submittedName>
        <fullName evidence="3">Uncharacterized protein</fullName>
    </submittedName>
</protein>
<feature type="compositionally biased region" description="Basic and acidic residues" evidence="1">
    <location>
        <begin position="590"/>
        <end position="599"/>
    </location>
</feature>
<feature type="compositionally biased region" description="Basic and acidic residues" evidence="1">
    <location>
        <begin position="59"/>
        <end position="70"/>
    </location>
</feature>
<feature type="compositionally biased region" description="Basic and acidic residues" evidence="1">
    <location>
        <begin position="151"/>
        <end position="171"/>
    </location>
</feature>
<feature type="region of interest" description="Disordered" evidence="1">
    <location>
        <begin position="124"/>
        <end position="275"/>
    </location>
</feature>
<feature type="region of interest" description="Disordered" evidence="1">
    <location>
        <begin position="373"/>
        <end position="392"/>
    </location>
</feature>
<feature type="compositionally biased region" description="Acidic residues" evidence="1">
    <location>
        <begin position="176"/>
        <end position="189"/>
    </location>
</feature>
<reference evidence="4" key="1">
    <citation type="journal article" date="2018" name="Nat. Microbiol.">
        <title>Leveraging single-cell genomics to expand the fungal tree of life.</title>
        <authorList>
            <person name="Ahrendt S.R."/>
            <person name="Quandt C.A."/>
            <person name="Ciobanu D."/>
            <person name="Clum A."/>
            <person name="Salamov A."/>
            <person name="Andreopoulos B."/>
            <person name="Cheng J.F."/>
            <person name="Woyke T."/>
            <person name="Pelin A."/>
            <person name="Henrissat B."/>
            <person name="Reynolds N.K."/>
            <person name="Benny G.L."/>
            <person name="Smith M.E."/>
            <person name="James T.Y."/>
            <person name="Grigoriev I.V."/>
        </authorList>
    </citation>
    <scope>NUCLEOTIDE SEQUENCE [LARGE SCALE GENOMIC DNA]</scope>
    <source>
        <strain evidence="4">ATCC 52028</strain>
    </source>
</reference>
<feature type="compositionally biased region" description="Basic and acidic residues" evidence="1">
    <location>
        <begin position="488"/>
        <end position="500"/>
    </location>
</feature>
<dbReference type="Proteomes" id="UP000274922">
    <property type="component" value="Unassembled WGS sequence"/>
</dbReference>
<evidence type="ECO:0000256" key="1">
    <source>
        <dbReference type="SAM" id="MobiDB-lite"/>
    </source>
</evidence>
<feature type="region of interest" description="Disordered" evidence="1">
    <location>
        <begin position="289"/>
        <end position="330"/>
    </location>
</feature>
<feature type="compositionally biased region" description="Low complexity" evidence="1">
    <location>
        <begin position="559"/>
        <end position="569"/>
    </location>
</feature>
<dbReference type="AlphaFoldDB" id="A0A4P9WZ39"/>
<proteinExistence type="predicted"/>
<accession>A0A4P9WZ39</accession>
<evidence type="ECO:0000313" key="4">
    <source>
        <dbReference type="Proteomes" id="UP000274922"/>
    </source>
</evidence>
<feature type="region of interest" description="Disordered" evidence="1">
    <location>
        <begin position="52"/>
        <end position="102"/>
    </location>
</feature>
<feature type="compositionally biased region" description="Basic and acidic residues" evidence="1">
    <location>
        <begin position="525"/>
        <end position="536"/>
    </location>
</feature>
<feature type="region of interest" description="Disordered" evidence="1">
    <location>
        <begin position="400"/>
        <end position="422"/>
    </location>
</feature>
<feature type="compositionally biased region" description="Basic and acidic residues" evidence="1">
    <location>
        <begin position="190"/>
        <end position="215"/>
    </location>
</feature>
<evidence type="ECO:0000313" key="3">
    <source>
        <dbReference type="EMBL" id="RKO98754.1"/>
    </source>
</evidence>
<gene>
    <name evidence="3" type="ORF">CXG81DRAFT_21078</name>
</gene>
<feature type="chain" id="PRO_5020796631" evidence="2">
    <location>
        <begin position="17"/>
        <end position="701"/>
    </location>
</feature>
<feature type="signal peptide" evidence="2">
    <location>
        <begin position="1"/>
        <end position="16"/>
    </location>
</feature>
<keyword evidence="2" id="KW-0732">Signal</keyword>
<feature type="region of interest" description="Disordered" evidence="1">
    <location>
        <begin position="479"/>
        <end position="621"/>
    </location>
</feature>
<feature type="compositionally biased region" description="Low complexity" evidence="1">
    <location>
        <begin position="293"/>
        <end position="318"/>
    </location>
</feature>
<feature type="compositionally biased region" description="Low complexity" evidence="1">
    <location>
        <begin position="77"/>
        <end position="102"/>
    </location>
</feature>
<dbReference type="EMBL" id="ML014368">
    <property type="protein sequence ID" value="RKO98754.1"/>
    <property type="molecule type" value="Genomic_DNA"/>
</dbReference>
<sequence length="701" mass="73840">MLPLSVILAGAMGTTAIATAVMGPNVVSGSPHHHHHHQVRRQDTSAYHAPAYATYGEGPHADRARDRGPAADEEPSEAAALPPRAAAAAAAATPPTTTTAATEATATTAERSAMDAAAIGAPPSALGYGRPPYMTATPGFRGADGPTSMRRRPDGRRDRPSDRFDLSDEARAVAVAEDDNEAEAEAEADTDARDAMDAERDGAGDTADDAREWSVPRRGGAGVDRSDRRAGTRLAYKGHGAPAQDYRPPAYRPRGGAHGREGGRGEPAPALPPRINIPRLTALPRALDELTGSPAPASPTAATSPTPSSRGGTLTGGPTPTPTPTPSTGSLTALVTAAEAGVMQLTRRELTGLSPAFAEGLPRHNIKLEPMSMRAPAGPARDDAGSRLKGHRRVRRDLAAVTSRAAHDLARRGTAHTMRTSTTDLLPRRPVAAAGTHASEDPWDVGPLPSRAEKARTSTDHAAAATAAGAGAYFRRHTSRSASLAAGHESRHVGGGDAHHLHPGTHRLQRMSMNGRAGHVSPHPPHADSDHRHGDFSQDAAWNPTVWHDAGSIDDAGTDDTWTNDPWTDGIVRRGATAAPRSSTSPTRYGDNDSERDIGGNDDGDSNGDHDRGRDASDTSATYAIDLPRPVSFGIRHDGAADLALAVERVTEGWDSTADDAAWKAIALDEQDVVESVEVHTFMQPRHRSDHHWRLRSRLAY</sequence>
<feature type="compositionally biased region" description="Basic and acidic residues" evidence="1">
    <location>
        <begin position="607"/>
        <end position="617"/>
    </location>
</feature>
<name>A0A4P9WZ39_9FUNG</name>